<dbReference type="GO" id="GO:0005524">
    <property type="term" value="F:ATP binding"/>
    <property type="evidence" value="ECO:0007669"/>
    <property type="project" value="UniProtKB-KW"/>
</dbReference>
<keyword evidence="9" id="KW-0812">Transmembrane</keyword>
<accession>A0A2T3JXM7</accession>
<evidence type="ECO:0000256" key="9">
    <source>
        <dbReference type="SAM" id="Phobius"/>
    </source>
</evidence>
<dbReference type="Proteomes" id="UP000241618">
    <property type="component" value="Unassembled WGS sequence"/>
</dbReference>
<keyword evidence="14" id="KW-1185">Reference proteome</keyword>
<proteinExistence type="predicted"/>
<dbReference type="PANTHER" id="PTHR24356">
    <property type="entry name" value="SERINE/THREONINE-PROTEIN KINASE"/>
    <property type="match status" value="1"/>
</dbReference>
<evidence type="ECO:0000256" key="3">
    <source>
        <dbReference type="ARBA" id="ARBA00022679"/>
    </source>
</evidence>
<dbReference type="InterPro" id="IPR011009">
    <property type="entry name" value="Kinase-like_dom_sf"/>
</dbReference>
<dbReference type="InterPro" id="IPR008271">
    <property type="entry name" value="Ser/Thr_kinase_AS"/>
</dbReference>
<keyword evidence="2 13" id="KW-0723">Serine/threonine-protein kinase</keyword>
<evidence type="ECO:0000256" key="4">
    <source>
        <dbReference type="ARBA" id="ARBA00022741"/>
    </source>
</evidence>
<dbReference type="InterPro" id="IPR036457">
    <property type="entry name" value="PPM-type-like_dom_sf"/>
</dbReference>
<dbReference type="Gene3D" id="1.10.510.10">
    <property type="entry name" value="Transferase(Phosphotransferase) domain 1"/>
    <property type="match status" value="1"/>
</dbReference>
<evidence type="ECO:0000256" key="2">
    <source>
        <dbReference type="ARBA" id="ARBA00022527"/>
    </source>
</evidence>
<dbReference type="PROSITE" id="PS51746">
    <property type="entry name" value="PPM_2"/>
    <property type="match status" value="1"/>
</dbReference>
<evidence type="ECO:0000256" key="1">
    <source>
        <dbReference type="ARBA" id="ARBA00012513"/>
    </source>
</evidence>
<name>A0A2T3JXM7_PHOPO</name>
<dbReference type="InterPro" id="IPR000719">
    <property type="entry name" value="Prot_kinase_dom"/>
</dbReference>
<evidence type="ECO:0000256" key="5">
    <source>
        <dbReference type="ARBA" id="ARBA00022777"/>
    </source>
</evidence>
<dbReference type="Gene3D" id="3.60.40.10">
    <property type="entry name" value="PPM-type phosphatase domain"/>
    <property type="match status" value="1"/>
</dbReference>
<gene>
    <name evidence="13" type="ORF">C9J18_01365</name>
    <name evidence="12" type="ORF">CTM96_02245</name>
</gene>
<reference evidence="14 15" key="1">
    <citation type="submission" date="2018-03" db="EMBL/GenBank/DDBJ databases">
        <title>Whole genome sequencing of Histamine producing bacteria.</title>
        <authorList>
            <person name="Butler K."/>
        </authorList>
    </citation>
    <scope>NUCLEOTIDE SEQUENCE [LARGE SCALE GENOMIC DNA]</scope>
    <source>
        <strain evidence="13 15">FS-6.1</strain>
        <strain evidence="12 14">FS-6.2</strain>
    </source>
</reference>
<dbReference type="CDD" id="cd14014">
    <property type="entry name" value="STKc_PknB_like"/>
    <property type="match status" value="1"/>
</dbReference>
<evidence type="ECO:0000313" key="14">
    <source>
        <dbReference type="Proteomes" id="UP000241405"/>
    </source>
</evidence>
<dbReference type="SMART" id="SM00332">
    <property type="entry name" value="PP2Cc"/>
    <property type="match status" value="1"/>
</dbReference>
<dbReference type="SUPFAM" id="SSF81606">
    <property type="entry name" value="PP2C-like"/>
    <property type="match status" value="1"/>
</dbReference>
<evidence type="ECO:0000259" key="11">
    <source>
        <dbReference type="PROSITE" id="PS51746"/>
    </source>
</evidence>
<dbReference type="EC" id="2.7.11.1" evidence="1"/>
<comment type="caution">
    <text evidence="13">The sequence shown here is derived from an EMBL/GenBank/DDBJ whole genome shotgun (WGS) entry which is preliminary data.</text>
</comment>
<evidence type="ECO:0000313" key="15">
    <source>
        <dbReference type="Proteomes" id="UP000241618"/>
    </source>
</evidence>
<comment type="catalytic activity">
    <reaction evidence="7">
        <text>L-threonyl-[protein] + ATP = O-phospho-L-threonyl-[protein] + ADP + H(+)</text>
        <dbReference type="Rhea" id="RHEA:46608"/>
        <dbReference type="Rhea" id="RHEA-COMP:11060"/>
        <dbReference type="Rhea" id="RHEA-COMP:11605"/>
        <dbReference type="ChEBI" id="CHEBI:15378"/>
        <dbReference type="ChEBI" id="CHEBI:30013"/>
        <dbReference type="ChEBI" id="CHEBI:30616"/>
        <dbReference type="ChEBI" id="CHEBI:61977"/>
        <dbReference type="ChEBI" id="CHEBI:456216"/>
        <dbReference type="EC" id="2.7.11.1"/>
    </reaction>
</comment>
<evidence type="ECO:0000313" key="13">
    <source>
        <dbReference type="EMBL" id="PSU54159.1"/>
    </source>
</evidence>
<dbReference type="PROSITE" id="PS00108">
    <property type="entry name" value="PROTEIN_KINASE_ST"/>
    <property type="match status" value="1"/>
</dbReference>
<dbReference type="EMBL" id="PYMP01000001">
    <property type="protein sequence ID" value="PSU54159.1"/>
    <property type="molecule type" value="Genomic_DNA"/>
</dbReference>
<keyword evidence="9" id="KW-0472">Membrane</keyword>
<comment type="catalytic activity">
    <reaction evidence="8">
        <text>L-seryl-[protein] + ATP = O-phospho-L-seryl-[protein] + ADP + H(+)</text>
        <dbReference type="Rhea" id="RHEA:17989"/>
        <dbReference type="Rhea" id="RHEA-COMP:9863"/>
        <dbReference type="Rhea" id="RHEA-COMP:11604"/>
        <dbReference type="ChEBI" id="CHEBI:15378"/>
        <dbReference type="ChEBI" id="CHEBI:29999"/>
        <dbReference type="ChEBI" id="CHEBI:30616"/>
        <dbReference type="ChEBI" id="CHEBI:83421"/>
        <dbReference type="ChEBI" id="CHEBI:456216"/>
        <dbReference type="EC" id="2.7.11.1"/>
    </reaction>
</comment>
<feature type="transmembrane region" description="Helical" evidence="9">
    <location>
        <begin position="564"/>
        <end position="584"/>
    </location>
</feature>
<dbReference type="RefSeq" id="WP_107190367.1">
    <property type="nucleotide sequence ID" value="NZ_PYMN01000013.1"/>
</dbReference>
<keyword evidence="4" id="KW-0547">Nucleotide-binding</keyword>
<feature type="domain" description="Protein kinase" evidence="10">
    <location>
        <begin position="283"/>
        <end position="585"/>
    </location>
</feature>
<dbReference type="InterPro" id="IPR001932">
    <property type="entry name" value="PPM-type_phosphatase-like_dom"/>
</dbReference>
<dbReference type="Proteomes" id="UP000241405">
    <property type="component" value="Unassembled WGS sequence"/>
</dbReference>
<keyword evidence="3" id="KW-0808">Transferase</keyword>
<sequence>MTVANLIVRYGGYSDAGKKQHNQDAFAVLSPSKAIELQHKGVVACIADGVSCSNRSYIASQLSVTHFIEDYLATATTLSVKEAASSVLNTLNLWLFHHGQQADLPQDAPVTSLSVVIIKSNTAHVFHIGDCRVYLWRDNNCRCLTQDHRRAHYNGQHYLTRALGIDAQLQVDYQSVPLNVGDKLVMTTDGIHDESDVVQYLDKIFHVDNMPPLLSTQHGCQYLERQAYQLVSNAQLLGSQDNTSCVILDIEALPRLAFDEALLESANKTIPLALKVGQRIDQFVICRVLDAGCRSYLYLAQSDDDKQYYVLKMPSPNRVDDSDYLHCFVREGWLGQQCQHAGVMKIFNHNAQSVFLYHVCEFVEGITLRQWIMDNPQPSLTTVRMIVADIVTVMRTLQRQGIYHADIKPENIILHSDLSVTLIDFGSAWVNGYQELMATLTGYHPYGDLNYLAPECHAGGQPSILSEQFSLGIVIYEMLTGALPYQRLSSHSSPPVAMKMHYTTIRSYRQDLPVWLEINLKKSCHPDAQHRYQALSELVKALNTPPSTSLPMLFQQPLIERNPLLLWQLISIILFIIVLLQGVFS</sequence>
<keyword evidence="5 13" id="KW-0418">Kinase</keyword>
<keyword evidence="6" id="KW-0067">ATP-binding</keyword>
<keyword evidence="9" id="KW-1133">Transmembrane helix</keyword>
<dbReference type="AlphaFoldDB" id="A0A2T3JXM7"/>
<evidence type="ECO:0000259" key="10">
    <source>
        <dbReference type="PROSITE" id="PS50011"/>
    </source>
</evidence>
<dbReference type="EMBL" id="PYMO01000001">
    <property type="protein sequence ID" value="PSU27565.1"/>
    <property type="molecule type" value="Genomic_DNA"/>
</dbReference>
<dbReference type="GO" id="GO:0004674">
    <property type="term" value="F:protein serine/threonine kinase activity"/>
    <property type="evidence" value="ECO:0007669"/>
    <property type="project" value="UniProtKB-KW"/>
</dbReference>
<protein>
    <recommendedName>
        <fullName evidence="1">non-specific serine/threonine protein kinase</fullName>
        <ecNumber evidence="1">2.7.11.1</ecNumber>
    </recommendedName>
</protein>
<dbReference type="Pfam" id="PF13672">
    <property type="entry name" value="PP2C_2"/>
    <property type="match status" value="1"/>
</dbReference>
<dbReference type="SMART" id="SM00220">
    <property type="entry name" value="S_TKc"/>
    <property type="match status" value="1"/>
</dbReference>
<dbReference type="SMART" id="SM00331">
    <property type="entry name" value="PP2C_SIG"/>
    <property type="match status" value="1"/>
</dbReference>
<evidence type="ECO:0000256" key="8">
    <source>
        <dbReference type="ARBA" id="ARBA00048679"/>
    </source>
</evidence>
<feature type="domain" description="PPM-type phosphatase" evidence="11">
    <location>
        <begin position="9"/>
        <end position="250"/>
    </location>
</feature>
<dbReference type="InterPro" id="IPR050236">
    <property type="entry name" value="Ser_Thr_kinase_AGC"/>
</dbReference>
<dbReference type="CDD" id="cd00143">
    <property type="entry name" value="PP2Cc"/>
    <property type="match status" value="1"/>
</dbReference>
<evidence type="ECO:0000313" key="12">
    <source>
        <dbReference type="EMBL" id="PSU27565.1"/>
    </source>
</evidence>
<evidence type="ECO:0000256" key="7">
    <source>
        <dbReference type="ARBA" id="ARBA00047899"/>
    </source>
</evidence>
<organism evidence="13 15">
    <name type="scientific">Photobacterium phosphoreum</name>
    <dbReference type="NCBI Taxonomy" id="659"/>
    <lineage>
        <taxon>Bacteria</taxon>
        <taxon>Pseudomonadati</taxon>
        <taxon>Pseudomonadota</taxon>
        <taxon>Gammaproteobacteria</taxon>
        <taxon>Vibrionales</taxon>
        <taxon>Vibrionaceae</taxon>
        <taxon>Photobacterium</taxon>
    </lineage>
</organism>
<dbReference type="PROSITE" id="PS50011">
    <property type="entry name" value="PROTEIN_KINASE_DOM"/>
    <property type="match status" value="1"/>
</dbReference>
<dbReference type="Gene3D" id="3.30.200.20">
    <property type="entry name" value="Phosphorylase Kinase, domain 1"/>
    <property type="match status" value="1"/>
</dbReference>
<dbReference type="SUPFAM" id="SSF56112">
    <property type="entry name" value="Protein kinase-like (PK-like)"/>
    <property type="match status" value="1"/>
</dbReference>
<dbReference type="Pfam" id="PF00069">
    <property type="entry name" value="Pkinase"/>
    <property type="match status" value="1"/>
</dbReference>
<evidence type="ECO:0000256" key="6">
    <source>
        <dbReference type="ARBA" id="ARBA00022840"/>
    </source>
</evidence>